<sequence length="54" mass="6193">TKWQDNRMSTKQVTITVTQSIHQVDKNGKVKKSLTTYEVMKPVETLKQVATENT</sequence>
<dbReference type="Proteomes" id="UP001444071">
    <property type="component" value="Unassembled WGS sequence"/>
</dbReference>
<feature type="non-terminal residue" evidence="1">
    <location>
        <position position="1"/>
    </location>
</feature>
<evidence type="ECO:0000313" key="2">
    <source>
        <dbReference type="Proteomes" id="UP001444071"/>
    </source>
</evidence>
<accession>A0ABV0WAA1</accession>
<reference evidence="1 2" key="1">
    <citation type="submission" date="2021-06" db="EMBL/GenBank/DDBJ databases">
        <authorList>
            <person name="Palmer J.M."/>
        </authorList>
    </citation>
    <scope>NUCLEOTIDE SEQUENCE [LARGE SCALE GENOMIC DNA]</scope>
    <source>
        <strain evidence="1 2">XR_2019</strain>
        <tissue evidence="1">Muscle</tissue>
    </source>
</reference>
<comment type="caution">
    <text evidence="1">The sequence shown here is derived from an EMBL/GenBank/DDBJ whole genome shotgun (WGS) entry which is preliminary data.</text>
</comment>
<gene>
    <name evidence="1" type="ORF">XENORESO_007063</name>
</gene>
<name>A0ABV0WAA1_9TELE</name>
<proteinExistence type="predicted"/>
<dbReference type="EMBL" id="JAHRIM010040272">
    <property type="protein sequence ID" value="MEQ2266486.1"/>
    <property type="molecule type" value="Genomic_DNA"/>
</dbReference>
<evidence type="ECO:0000313" key="1">
    <source>
        <dbReference type="EMBL" id="MEQ2266486.1"/>
    </source>
</evidence>
<keyword evidence="2" id="KW-1185">Reference proteome</keyword>
<protein>
    <submittedName>
        <fullName evidence="1">Uncharacterized protein</fullName>
    </submittedName>
</protein>
<organism evidence="1 2">
    <name type="scientific">Xenotaenia resolanae</name>
    <dbReference type="NCBI Taxonomy" id="208358"/>
    <lineage>
        <taxon>Eukaryota</taxon>
        <taxon>Metazoa</taxon>
        <taxon>Chordata</taxon>
        <taxon>Craniata</taxon>
        <taxon>Vertebrata</taxon>
        <taxon>Euteleostomi</taxon>
        <taxon>Actinopterygii</taxon>
        <taxon>Neopterygii</taxon>
        <taxon>Teleostei</taxon>
        <taxon>Neoteleostei</taxon>
        <taxon>Acanthomorphata</taxon>
        <taxon>Ovalentaria</taxon>
        <taxon>Atherinomorphae</taxon>
        <taxon>Cyprinodontiformes</taxon>
        <taxon>Goodeidae</taxon>
        <taxon>Xenotaenia</taxon>
    </lineage>
</organism>